<evidence type="ECO:0000313" key="6">
    <source>
        <dbReference type="Proteomes" id="UP001367508"/>
    </source>
</evidence>
<dbReference type="InterPro" id="IPR015421">
    <property type="entry name" value="PyrdxlP-dep_Trfase_major"/>
</dbReference>
<evidence type="ECO:0000256" key="2">
    <source>
        <dbReference type="ARBA" id="ARBA00001933"/>
    </source>
</evidence>
<proteinExistence type="predicted"/>
<gene>
    <name evidence="5" type="ORF">VNO77_20015</name>
</gene>
<dbReference type="EMBL" id="JAYMYQ010000004">
    <property type="protein sequence ID" value="KAK7339354.1"/>
    <property type="molecule type" value="Genomic_DNA"/>
</dbReference>
<feature type="domain" description="Serine hydroxymethyltransferase-like" evidence="4">
    <location>
        <begin position="37"/>
        <end position="140"/>
    </location>
</feature>
<dbReference type="GO" id="GO:0046653">
    <property type="term" value="P:tetrahydrofolate metabolic process"/>
    <property type="evidence" value="ECO:0007669"/>
    <property type="project" value="TreeGrafter"/>
</dbReference>
<dbReference type="SUPFAM" id="SSF53383">
    <property type="entry name" value="PLP-dependent transferases"/>
    <property type="match status" value="1"/>
</dbReference>
<dbReference type="Gene3D" id="3.40.640.10">
    <property type="entry name" value="Type I PLP-dependent aspartate aminotransferase-like (Major domain)"/>
    <property type="match status" value="1"/>
</dbReference>
<dbReference type="GO" id="GO:0005739">
    <property type="term" value="C:mitochondrion"/>
    <property type="evidence" value="ECO:0007669"/>
    <property type="project" value="TreeGrafter"/>
</dbReference>
<dbReference type="GO" id="GO:0019264">
    <property type="term" value="P:glycine biosynthetic process from serine"/>
    <property type="evidence" value="ECO:0007669"/>
    <property type="project" value="TreeGrafter"/>
</dbReference>
<protein>
    <recommendedName>
        <fullName evidence="4">Serine hydroxymethyltransferase-like domain-containing protein</fullName>
    </recommendedName>
</protein>
<dbReference type="InterPro" id="IPR039429">
    <property type="entry name" value="SHMT-like_dom"/>
</dbReference>
<dbReference type="InterPro" id="IPR049943">
    <property type="entry name" value="Ser_HO-MeTrfase-like"/>
</dbReference>
<dbReference type="Pfam" id="PF00464">
    <property type="entry name" value="SHMT"/>
    <property type="match status" value="1"/>
</dbReference>
<reference evidence="5 6" key="1">
    <citation type="submission" date="2024-01" db="EMBL/GenBank/DDBJ databases">
        <title>The genomes of 5 underutilized Papilionoideae crops provide insights into root nodulation and disease resistanc.</title>
        <authorList>
            <person name="Jiang F."/>
        </authorList>
    </citation>
    <scope>NUCLEOTIDE SEQUENCE [LARGE SCALE GENOMIC DNA]</scope>
    <source>
        <strain evidence="5">LVBAO_FW01</strain>
        <tissue evidence="5">Leaves</tissue>
    </source>
</reference>
<evidence type="ECO:0000256" key="1">
    <source>
        <dbReference type="ARBA" id="ARBA00001528"/>
    </source>
</evidence>
<keyword evidence="3" id="KW-0663">Pyridoxal phosphate</keyword>
<dbReference type="GO" id="GO:0030170">
    <property type="term" value="F:pyridoxal phosphate binding"/>
    <property type="evidence" value="ECO:0007669"/>
    <property type="project" value="TreeGrafter"/>
</dbReference>
<dbReference type="PANTHER" id="PTHR11680:SF28">
    <property type="entry name" value="SERINE HYDROXYMETHYLTRANSFERASE, MITOCHONDRIAL"/>
    <property type="match status" value="1"/>
</dbReference>
<comment type="caution">
    <text evidence="5">The sequence shown here is derived from an EMBL/GenBank/DDBJ whole genome shotgun (WGS) entry which is preliminary data.</text>
</comment>
<dbReference type="AlphaFoldDB" id="A0AAN9LS06"/>
<dbReference type="InterPro" id="IPR015424">
    <property type="entry name" value="PyrdxlP-dep_Trfase"/>
</dbReference>
<sequence length="181" mass="20508">MNILPLSILRLLYVGKRVECCYEGLDLWDEAKDAAKSLSIPPFNLQVYAVLLEPRERIIALDLTHGEHLSQGYQTDTKKIFVVSIFSETKPYRSSEGTSYIDCYQLKESAYARLYDSACIRKVCDEQKVALLADVARLKGRQTMVPNMHVQKDPHRKPSLAPSSKTALVRSMISSIRLCNI</sequence>
<comment type="catalytic activity">
    <reaction evidence="1">
        <text>(6R)-5,10-methylene-5,6,7,8-tetrahydrofolate + glycine + H2O = (6S)-5,6,7,8-tetrahydrofolate + L-serine</text>
        <dbReference type="Rhea" id="RHEA:15481"/>
        <dbReference type="ChEBI" id="CHEBI:15377"/>
        <dbReference type="ChEBI" id="CHEBI:15636"/>
        <dbReference type="ChEBI" id="CHEBI:33384"/>
        <dbReference type="ChEBI" id="CHEBI:57305"/>
        <dbReference type="ChEBI" id="CHEBI:57453"/>
        <dbReference type="EC" id="2.1.2.1"/>
    </reaction>
</comment>
<dbReference type="GO" id="GO:0004372">
    <property type="term" value="F:glycine hydroxymethyltransferase activity"/>
    <property type="evidence" value="ECO:0007669"/>
    <property type="project" value="UniProtKB-EC"/>
</dbReference>
<comment type="cofactor">
    <cofactor evidence="2">
        <name>pyridoxal 5'-phosphate</name>
        <dbReference type="ChEBI" id="CHEBI:597326"/>
    </cofactor>
</comment>
<keyword evidence="6" id="KW-1185">Reference proteome</keyword>
<accession>A0AAN9LS06</accession>
<dbReference type="PANTHER" id="PTHR11680">
    <property type="entry name" value="SERINE HYDROXYMETHYLTRANSFERASE"/>
    <property type="match status" value="1"/>
</dbReference>
<name>A0AAN9LS06_CANGL</name>
<evidence type="ECO:0000313" key="5">
    <source>
        <dbReference type="EMBL" id="KAK7339354.1"/>
    </source>
</evidence>
<evidence type="ECO:0000256" key="3">
    <source>
        <dbReference type="ARBA" id="ARBA00022898"/>
    </source>
</evidence>
<organism evidence="5 6">
    <name type="scientific">Canavalia gladiata</name>
    <name type="common">Sword bean</name>
    <name type="synonym">Dolichos gladiatus</name>
    <dbReference type="NCBI Taxonomy" id="3824"/>
    <lineage>
        <taxon>Eukaryota</taxon>
        <taxon>Viridiplantae</taxon>
        <taxon>Streptophyta</taxon>
        <taxon>Embryophyta</taxon>
        <taxon>Tracheophyta</taxon>
        <taxon>Spermatophyta</taxon>
        <taxon>Magnoliopsida</taxon>
        <taxon>eudicotyledons</taxon>
        <taxon>Gunneridae</taxon>
        <taxon>Pentapetalae</taxon>
        <taxon>rosids</taxon>
        <taxon>fabids</taxon>
        <taxon>Fabales</taxon>
        <taxon>Fabaceae</taxon>
        <taxon>Papilionoideae</taxon>
        <taxon>50 kb inversion clade</taxon>
        <taxon>NPAAA clade</taxon>
        <taxon>indigoferoid/millettioid clade</taxon>
        <taxon>Phaseoleae</taxon>
        <taxon>Canavalia</taxon>
    </lineage>
</organism>
<dbReference type="Proteomes" id="UP001367508">
    <property type="component" value="Unassembled WGS sequence"/>
</dbReference>
<evidence type="ECO:0000259" key="4">
    <source>
        <dbReference type="Pfam" id="PF00464"/>
    </source>
</evidence>